<dbReference type="PROSITE" id="PS51387">
    <property type="entry name" value="FAD_PCMH"/>
    <property type="match status" value="1"/>
</dbReference>
<dbReference type="InterPro" id="IPR036635">
    <property type="entry name" value="MurB_C_sf"/>
</dbReference>
<dbReference type="Pfam" id="PF01565">
    <property type="entry name" value="FAD_binding_4"/>
    <property type="match status" value="1"/>
</dbReference>
<evidence type="ECO:0000256" key="6">
    <source>
        <dbReference type="ARBA" id="ARBA00022618"/>
    </source>
</evidence>
<proteinExistence type="inferred from homology"/>
<dbReference type="UniPathway" id="UPA00219"/>
<evidence type="ECO:0000256" key="4">
    <source>
        <dbReference type="ARBA" id="ARBA00004752"/>
    </source>
</evidence>
<reference evidence="18 19" key="1">
    <citation type="journal article" date="2015" name="Nature">
        <title>rRNA introns, odd ribosomes, and small enigmatic genomes across a large radiation of phyla.</title>
        <authorList>
            <person name="Brown C.T."/>
            <person name="Hug L.A."/>
            <person name="Thomas B.C."/>
            <person name="Sharon I."/>
            <person name="Castelle C.J."/>
            <person name="Singh A."/>
            <person name="Wilkins M.J."/>
            <person name="Williams K.H."/>
            <person name="Banfield J.F."/>
        </authorList>
    </citation>
    <scope>NUCLEOTIDE SEQUENCE [LARGE SCALE GENOMIC DNA]</scope>
</reference>
<keyword evidence="5 16" id="KW-0963">Cytoplasm</keyword>
<sequence length="322" mass="35357">MQDSPKIKENISLAQFTTFKIGGPAKFFTAVFNIQELKEAVAFGEKNKLPIFILGGGSNLLFPDAGWPGLVIKISFIDFILPDPPYELGKKYMIKVGSGESISSVAKKFSQLGLCGLEWAGGLPGTVGGAVRGNAGAFRLDIGQNIKEVDIFYQGKISKMTAEECVFSYRTSLFKSIFSEAIILSCSLELTAGDPAESQKQLQGYLAHRSKSQPNFPSAGCIFKNFTFDKEEEIKEPLKSMMTENFWQFKKVPAAWLVEQAGLKGLCVGGAEVSTLHGNFIVNTNQATTEDILNLIKKIKEIIYQKFGVTLEEEVQIVKLPN</sequence>
<feature type="active site" evidence="16">
    <location>
        <position position="314"/>
    </location>
</feature>
<comment type="similarity">
    <text evidence="16">Belongs to the MurB family.</text>
</comment>
<comment type="catalytic activity">
    <reaction evidence="15 16">
        <text>UDP-N-acetyl-alpha-D-muramate + NADP(+) = UDP-N-acetyl-3-O-(1-carboxyvinyl)-alpha-D-glucosamine + NADPH + H(+)</text>
        <dbReference type="Rhea" id="RHEA:12248"/>
        <dbReference type="ChEBI" id="CHEBI:15378"/>
        <dbReference type="ChEBI" id="CHEBI:57783"/>
        <dbReference type="ChEBI" id="CHEBI:58349"/>
        <dbReference type="ChEBI" id="CHEBI:68483"/>
        <dbReference type="ChEBI" id="CHEBI:70757"/>
        <dbReference type="EC" id="1.3.1.98"/>
    </reaction>
</comment>
<evidence type="ECO:0000256" key="3">
    <source>
        <dbReference type="ARBA" id="ARBA00004496"/>
    </source>
</evidence>
<evidence type="ECO:0000256" key="15">
    <source>
        <dbReference type="ARBA" id="ARBA00048914"/>
    </source>
</evidence>
<evidence type="ECO:0000313" key="18">
    <source>
        <dbReference type="EMBL" id="KKS57452.1"/>
    </source>
</evidence>
<dbReference type="InterPro" id="IPR003170">
    <property type="entry name" value="MurB"/>
</dbReference>
<dbReference type="GO" id="GO:0005829">
    <property type="term" value="C:cytosol"/>
    <property type="evidence" value="ECO:0007669"/>
    <property type="project" value="TreeGrafter"/>
</dbReference>
<dbReference type="NCBIfam" id="TIGR00179">
    <property type="entry name" value="murB"/>
    <property type="match status" value="1"/>
</dbReference>
<dbReference type="NCBIfam" id="NF010480">
    <property type="entry name" value="PRK13905.1"/>
    <property type="match status" value="1"/>
</dbReference>
<keyword evidence="11 16" id="KW-0573">Peptidoglycan synthesis</keyword>
<dbReference type="SUPFAM" id="SSF56176">
    <property type="entry name" value="FAD-binding/transporter-associated domain-like"/>
    <property type="match status" value="1"/>
</dbReference>
<dbReference type="GO" id="GO:0051301">
    <property type="term" value="P:cell division"/>
    <property type="evidence" value="ECO:0007669"/>
    <property type="project" value="UniProtKB-KW"/>
</dbReference>
<feature type="active site" description="Proton donor" evidence="16">
    <location>
        <position position="221"/>
    </location>
</feature>
<dbReference type="GO" id="GO:0009252">
    <property type="term" value="P:peptidoglycan biosynthetic process"/>
    <property type="evidence" value="ECO:0007669"/>
    <property type="project" value="UniProtKB-UniRule"/>
</dbReference>
<dbReference type="GO" id="GO:0008360">
    <property type="term" value="P:regulation of cell shape"/>
    <property type="evidence" value="ECO:0007669"/>
    <property type="project" value="UniProtKB-KW"/>
</dbReference>
<dbReference type="PANTHER" id="PTHR21071">
    <property type="entry name" value="UDP-N-ACETYLENOLPYRUVOYLGLUCOSAMINE REDUCTASE"/>
    <property type="match status" value="1"/>
</dbReference>
<dbReference type="Gene3D" id="3.30.465.10">
    <property type="match status" value="1"/>
</dbReference>
<evidence type="ECO:0000256" key="8">
    <source>
        <dbReference type="ARBA" id="ARBA00022827"/>
    </source>
</evidence>
<dbReference type="InterPro" id="IPR036318">
    <property type="entry name" value="FAD-bd_PCMH-like_sf"/>
</dbReference>
<evidence type="ECO:0000256" key="13">
    <source>
        <dbReference type="ARBA" id="ARBA00023306"/>
    </source>
</evidence>
<dbReference type="AlphaFoldDB" id="A0A0G1A8S8"/>
<evidence type="ECO:0000256" key="16">
    <source>
        <dbReference type="HAMAP-Rule" id="MF_00037"/>
    </source>
</evidence>
<evidence type="ECO:0000256" key="10">
    <source>
        <dbReference type="ARBA" id="ARBA00022960"/>
    </source>
</evidence>
<keyword evidence="10 16" id="KW-0133">Cell shape</keyword>
<dbReference type="Gene3D" id="3.90.78.10">
    <property type="entry name" value="UDP-N-acetylenolpyruvoylglucosamine reductase, C-terminal domain"/>
    <property type="match status" value="1"/>
</dbReference>
<evidence type="ECO:0000256" key="5">
    <source>
        <dbReference type="ARBA" id="ARBA00022490"/>
    </source>
</evidence>
<comment type="function">
    <text evidence="2 16">Cell wall formation.</text>
</comment>
<dbReference type="HAMAP" id="MF_00037">
    <property type="entry name" value="MurB"/>
    <property type="match status" value="1"/>
</dbReference>
<dbReference type="EC" id="1.3.1.98" evidence="16"/>
<organism evidence="18 19">
    <name type="scientific">Candidatus Magasanikbacteria bacterium GW2011_GWA2_42_32</name>
    <dbReference type="NCBI Taxonomy" id="1619039"/>
    <lineage>
        <taxon>Bacteria</taxon>
        <taxon>Candidatus Magasanikiibacteriota</taxon>
    </lineage>
</organism>
<comment type="subcellular location">
    <subcellularLocation>
        <location evidence="3 16">Cytoplasm</location>
    </subcellularLocation>
</comment>
<evidence type="ECO:0000313" key="19">
    <source>
        <dbReference type="Proteomes" id="UP000034837"/>
    </source>
</evidence>
<dbReference type="SUPFAM" id="SSF56194">
    <property type="entry name" value="Uridine diphospho-N-Acetylenolpyruvylglucosamine reductase, MurB, C-terminal domain"/>
    <property type="match status" value="1"/>
</dbReference>
<dbReference type="GO" id="GO:0008762">
    <property type="term" value="F:UDP-N-acetylmuramate dehydrogenase activity"/>
    <property type="evidence" value="ECO:0007669"/>
    <property type="project" value="UniProtKB-UniRule"/>
</dbReference>
<evidence type="ECO:0000256" key="11">
    <source>
        <dbReference type="ARBA" id="ARBA00022984"/>
    </source>
</evidence>
<name>A0A0G1A8S8_9BACT</name>
<comment type="caution">
    <text evidence="18">The sequence shown here is derived from an EMBL/GenBank/DDBJ whole genome shotgun (WGS) entry which is preliminary data.</text>
</comment>
<dbReference type="GO" id="GO:0071555">
    <property type="term" value="P:cell wall organization"/>
    <property type="evidence" value="ECO:0007669"/>
    <property type="project" value="UniProtKB-KW"/>
</dbReference>
<evidence type="ECO:0000256" key="7">
    <source>
        <dbReference type="ARBA" id="ARBA00022630"/>
    </source>
</evidence>
<feature type="domain" description="FAD-binding PCMH-type" evidence="17">
    <location>
        <begin position="20"/>
        <end position="193"/>
    </location>
</feature>
<keyword evidence="8 16" id="KW-0274">FAD</keyword>
<comment type="cofactor">
    <cofactor evidence="1 16">
        <name>FAD</name>
        <dbReference type="ChEBI" id="CHEBI:57692"/>
    </cofactor>
</comment>
<keyword evidence="7 16" id="KW-0285">Flavoprotein</keyword>
<dbReference type="Proteomes" id="UP000034837">
    <property type="component" value="Unassembled WGS sequence"/>
</dbReference>
<keyword evidence="6 16" id="KW-0132">Cell division</keyword>
<gene>
    <name evidence="16" type="primary">murB</name>
    <name evidence="18" type="ORF">UV20_C0001G0092</name>
</gene>
<dbReference type="InterPro" id="IPR016167">
    <property type="entry name" value="FAD-bd_PCMH_sub1"/>
</dbReference>
<keyword evidence="13 16" id="KW-0131">Cell cycle</keyword>
<dbReference type="InterPro" id="IPR016166">
    <property type="entry name" value="FAD-bd_PCMH"/>
</dbReference>
<keyword evidence="9 16" id="KW-0521">NADP</keyword>
<comment type="pathway">
    <text evidence="4 16">Cell wall biogenesis; peptidoglycan biosynthesis.</text>
</comment>
<evidence type="ECO:0000256" key="12">
    <source>
        <dbReference type="ARBA" id="ARBA00023002"/>
    </source>
</evidence>
<accession>A0A0G1A8S8</accession>
<dbReference type="PATRIC" id="fig|1619039.3.peg.96"/>
<dbReference type="InterPro" id="IPR006094">
    <property type="entry name" value="Oxid_FAD_bind_N"/>
</dbReference>
<evidence type="ECO:0000256" key="2">
    <source>
        <dbReference type="ARBA" id="ARBA00003921"/>
    </source>
</evidence>
<dbReference type="Gene3D" id="3.30.43.10">
    <property type="entry name" value="Uridine Diphospho-n-acetylenolpyruvylglucosamine Reductase, domain 2"/>
    <property type="match status" value="1"/>
</dbReference>
<dbReference type="InterPro" id="IPR011601">
    <property type="entry name" value="MurB_C"/>
</dbReference>
<dbReference type="GO" id="GO:0071949">
    <property type="term" value="F:FAD binding"/>
    <property type="evidence" value="ECO:0007669"/>
    <property type="project" value="InterPro"/>
</dbReference>
<evidence type="ECO:0000256" key="14">
    <source>
        <dbReference type="ARBA" id="ARBA00023316"/>
    </source>
</evidence>
<feature type="active site" evidence="16">
    <location>
        <position position="170"/>
    </location>
</feature>
<dbReference type="InterPro" id="IPR016169">
    <property type="entry name" value="FAD-bd_PCMH_sub2"/>
</dbReference>
<keyword evidence="14 16" id="KW-0961">Cell wall biogenesis/degradation</keyword>
<dbReference type="EMBL" id="LCDO01000001">
    <property type="protein sequence ID" value="KKS57452.1"/>
    <property type="molecule type" value="Genomic_DNA"/>
</dbReference>
<protein>
    <recommendedName>
        <fullName evidence="16">UDP-N-acetylenolpyruvoylglucosamine reductase</fullName>
        <ecNumber evidence="16">1.3.1.98</ecNumber>
    </recommendedName>
    <alternativeName>
        <fullName evidence="16">UDP-N-acetylmuramate dehydrogenase</fullName>
    </alternativeName>
</protein>
<dbReference type="Pfam" id="PF02873">
    <property type="entry name" value="MurB_C"/>
    <property type="match status" value="1"/>
</dbReference>
<evidence type="ECO:0000256" key="9">
    <source>
        <dbReference type="ARBA" id="ARBA00022857"/>
    </source>
</evidence>
<evidence type="ECO:0000259" key="17">
    <source>
        <dbReference type="PROSITE" id="PS51387"/>
    </source>
</evidence>
<keyword evidence="12 16" id="KW-0560">Oxidoreductase</keyword>
<evidence type="ECO:0000256" key="1">
    <source>
        <dbReference type="ARBA" id="ARBA00001974"/>
    </source>
</evidence>
<dbReference type="PANTHER" id="PTHR21071:SF4">
    <property type="entry name" value="UDP-N-ACETYLENOLPYRUVOYLGLUCOSAMINE REDUCTASE"/>
    <property type="match status" value="1"/>
</dbReference>